<dbReference type="InterPro" id="IPR036513">
    <property type="entry name" value="STAS_dom_sf"/>
</dbReference>
<dbReference type="InterPro" id="IPR011547">
    <property type="entry name" value="SLC26A/SulP_dom"/>
</dbReference>
<dbReference type="Gene3D" id="3.30.750.24">
    <property type="entry name" value="STAS domain"/>
    <property type="match status" value="1"/>
</dbReference>
<evidence type="ECO:0000256" key="2">
    <source>
        <dbReference type="ARBA" id="ARBA00022692"/>
    </source>
</evidence>
<dbReference type="PROSITE" id="PS50801">
    <property type="entry name" value="STAS"/>
    <property type="match status" value="1"/>
</dbReference>
<organism evidence="7 8">
    <name type="scientific">Pradoshia eiseniae</name>
    <dbReference type="NCBI Taxonomy" id="2064768"/>
    <lineage>
        <taxon>Bacteria</taxon>
        <taxon>Bacillati</taxon>
        <taxon>Bacillota</taxon>
        <taxon>Bacilli</taxon>
        <taxon>Bacillales</taxon>
        <taxon>Bacillaceae</taxon>
        <taxon>Pradoshia</taxon>
    </lineage>
</organism>
<feature type="transmembrane region" description="Helical" evidence="5">
    <location>
        <begin position="25"/>
        <end position="44"/>
    </location>
</feature>
<feature type="transmembrane region" description="Helical" evidence="5">
    <location>
        <begin position="342"/>
        <end position="359"/>
    </location>
</feature>
<dbReference type="InterPro" id="IPR002645">
    <property type="entry name" value="STAS_dom"/>
</dbReference>
<feature type="transmembrane region" description="Helical" evidence="5">
    <location>
        <begin position="173"/>
        <end position="189"/>
    </location>
</feature>
<dbReference type="OrthoDB" id="9771198at2"/>
<keyword evidence="3 5" id="KW-1133">Transmembrane helix</keyword>
<dbReference type="InterPro" id="IPR001902">
    <property type="entry name" value="SLC26A/SulP_fam"/>
</dbReference>
<protein>
    <submittedName>
        <fullName evidence="7">SulP family inorganic anion transporter</fullName>
    </submittedName>
</protein>
<proteinExistence type="predicted"/>
<name>A0A2S7MYE0_9BACI</name>
<feature type="transmembrane region" description="Helical" evidence="5">
    <location>
        <begin position="317"/>
        <end position="336"/>
    </location>
</feature>
<dbReference type="CDD" id="cd07042">
    <property type="entry name" value="STAS_SulP_like_sulfate_transporter"/>
    <property type="match status" value="1"/>
</dbReference>
<keyword evidence="4 5" id="KW-0472">Membrane</keyword>
<keyword evidence="2 5" id="KW-0812">Transmembrane</keyword>
<dbReference type="SUPFAM" id="SSF52091">
    <property type="entry name" value="SpoIIaa-like"/>
    <property type="match status" value="1"/>
</dbReference>
<accession>A0A2S7MYE0</accession>
<comment type="caution">
    <text evidence="7">The sequence shown here is derived from an EMBL/GenBank/DDBJ whole genome shotgun (WGS) entry which is preliminary data.</text>
</comment>
<dbReference type="Pfam" id="PF00916">
    <property type="entry name" value="Sulfate_transp"/>
    <property type="match status" value="1"/>
</dbReference>
<feature type="transmembrane region" description="Helical" evidence="5">
    <location>
        <begin position="121"/>
        <end position="142"/>
    </location>
</feature>
<sequence>MLRQYVRDLQSEFAGYGTAKLRRDLMAGITVTAVALPLSLAFGVSSGADAAAGLITAILAGLIISMLSGASYQISGPTGAMSAILIAIVAQYGLEGVFIACLLAGIILVLAGILKFGRVVSIIPMPVITGFTSGIAIIIALGQVDNFFGVQSAGETAIEKVMSYFELGFHPDWATVAIGVLTVLIMIFWPKNWNAIIPSSLAALLVVLGLNMVLKLPVDVVGDIPKTFFPENRLAFGDLSLAKMEGLLWPAISIAALGMIESLLCGASAGRMTGEKMNGDRELVAQGIGNMIIPFFGGVPATAAIARTSVAIKAGMATRLTGIFHAVGLLLSMFLLSPIMSAIPMSALAGILMVTAWRMNEWESIHYFFSRKFGGAIMKFSLTLAATVVFDLTVAIVVGIVLSAILFVINSAEVEMNISKIDNDKLKEKGISICEDHDHVRVIYLTGPIFFATVHSLTKRLEDAHQGVMILSMRGVSSIDTSGVQAMLEFCEAKKQEGITIVFSGVQANVLKRFEKGGVLDVVGRDHVYWSTDLALAQMDMNQSKAV</sequence>
<feature type="transmembrane region" description="Helical" evidence="5">
    <location>
        <begin position="247"/>
        <end position="267"/>
    </location>
</feature>
<feature type="transmembrane region" description="Helical" evidence="5">
    <location>
        <begin position="96"/>
        <end position="114"/>
    </location>
</feature>
<dbReference type="Proteomes" id="UP000239663">
    <property type="component" value="Unassembled WGS sequence"/>
</dbReference>
<keyword evidence="8" id="KW-1185">Reference proteome</keyword>
<comment type="subcellular location">
    <subcellularLocation>
        <location evidence="1">Membrane</location>
        <topology evidence="1">Multi-pass membrane protein</topology>
    </subcellularLocation>
</comment>
<evidence type="ECO:0000256" key="3">
    <source>
        <dbReference type="ARBA" id="ARBA00022989"/>
    </source>
</evidence>
<dbReference type="RefSeq" id="WP_104849861.1">
    <property type="nucleotide sequence ID" value="NZ_PKOZ01000007.1"/>
</dbReference>
<feature type="transmembrane region" description="Helical" evidence="5">
    <location>
        <begin position="196"/>
        <end position="214"/>
    </location>
</feature>
<dbReference type="GO" id="GO:0055085">
    <property type="term" value="P:transmembrane transport"/>
    <property type="evidence" value="ECO:0007669"/>
    <property type="project" value="InterPro"/>
</dbReference>
<evidence type="ECO:0000313" key="7">
    <source>
        <dbReference type="EMBL" id="PQD94786.1"/>
    </source>
</evidence>
<dbReference type="EMBL" id="PKOZ01000007">
    <property type="protein sequence ID" value="PQD94786.1"/>
    <property type="molecule type" value="Genomic_DNA"/>
</dbReference>
<evidence type="ECO:0000256" key="5">
    <source>
        <dbReference type="SAM" id="Phobius"/>
    </source>
</evidence>
<dbReference type="AlphaFoldDB" id="A0A2S7MYE0"/>
<dbReference type="GO" id="GO:0016020">
    <property type="term" value="C:membrane"/>
    <property type="evidence" value="ECO:0007669"/>
    <property type="project" value="UniProtKB-SubCell"/>
</dbReference>
<evidence type="ECO:0000313" key="8">
    <source>
        <dbReference type="Proteomes" id="UP000239663"/>
    </source>
</evidence>
<evidence type="ECO:0000256" key="4">
    <source>
        <dbReference type="ARBA" id="ARBA00023136"/>
    </source>
</evidence>
<evidence type="ECO:0000256" key="1">
    <source>
        <dbReference type="ARBA" id="ARBA00004141"/>
    </source>
</evidence>
<reference evidence="7 8" key="1">
    <citation type="submission" date="2017-12" db="EMBL/GenBank/DDBJ databases">
        <title>Taxonomic description and draft genome of Pradoshia cofamensis Gen. nov., sp. nov., a thermotolerant bacillale isolated from anterior gut of earthworm Eisenia fetida.</title>
        <authorList>
            <person name="Saha T."/>
            <person name="Chakraborty R."/>
        </authorList>
    </citation>
    <scope>NUCLEOTIDE SEQUENCE [LARGE SCALE GENOMIC DNA]</scope>
    <source>
        <strain evidence="7 8">EAG3</strain>
    </source>
</reference>
<evidence type="ECO:0000259" key="6">
    <source>
        <dbReference type="PROSITE" id="PS50801"/>
    </source>
</evidence>
<dbReference type="Pfam" id="PF01740">
    <property type="entry name" value="STAS"/>
    <property type="match status" value="1"/>
</dbReference>
<feature type="domain" description="STAS" evidence="6">
    <location>
        <begin position="440"/>
        <end position="539"/>
    </location>
</feature>
<feature type="transmembrane region" description="Helical" evidence="5">
    <location>
        <begin position="380"/>
        <end position="409"/>
    </location>
</feature>
<gene>
    <name evidence="7" type="ORF">CYL18_12535</name>
</gene>
<feature type="transmembrane region" description="Helical" evidence="5">
    <location>
        <begin position="50"/>
        <end position="67"/>
    </location>
</feature>
<dbReference type="PANTHER" id="PTHR11814">
    <property type="entry name" value="SULFATE TRANSPORTER"/>
    <property type="match status" value="1"/>
</dbReference>